<keyword evidence="3" id="KW-0963">Cytoplasm</keyword>
<evidence type="ECO:0000256" key="4">
    <source>
        <dbReference type="ARBA" id="ARBA00023284"/>
    </source>
</evidence>
<dbReference type="SUPFAM" id="SSF52833">
    <property type="entry name" value="Thioredoxin-like"/>
    <property type="match status" value="1"/>
</dbReference>
<reference evidence="6 7" key="1">
    <citation type="submission" date="2021-07" db="EMBL/GenBank/DDBJ databases">
        <title>The Aristolochia fimbriata genome: insights into angiosperm evolution, floral development and chemical biosynthesis.</title>
        <authorList>
            <person name="Jiao Y."/>
        </authorList>
    </citation>
    <scope>NUCLEOTIDE SEQUENCE [LARGE SCALE GENOMIC DNA]</scope>
    <source>
        <strain evidence="6">IBCAS-2021</strain>
        <tissue evidence="6">Leaf</tissue>
    </source>
</reference>
<dbReference type="Gene3D" id="3.40.30.10">
    <property type="entry name" value="Glutaredoxin"/>
    <property type="match status" value="1"/>
</dbReference>
<dbReference type="NCBIfam" id="TIGR02189">
    <property type="entry name" value="GlrX-like_plant"/>
    <property type="match status" value="1"/>
</dbReference>
<comment type="subcellular location">
    <subcellularLocation>
        <location evidence="1">Cytoplasm</location>
    </subcellularLocation>
</comment>
<evidence type="ECO:0000313" key="6">
    <source>
        <dbReference type="EMBL" id="KAG9443767.1"/>
    </source>
</evidence>
<proteinExistence type="inferred from homology"/>
<evidence type="ECO:0000256" key="2">
    <source>
        <dbReference type="ARBA" id="ARBA00007568"/>
    </source>
</evidence>
<dbReference type="PANTHER" id="PTHR10168">
    <property type="entry name" value="GLUTAREDOXIN"/>
    <property type="match status" value="1"/>
</dbReference>
<accession>A0AAV7E4J4</accession>
<feature type="domain" description="Glutaredoxin" evidence="5">
    <location>
        <begin position="14"/>
        <end position="76"/>
    </location>
</feature>
<comment type="caution">
    <text evidence="6">The sequence shown here is derived from an EMBL/GenBank/DDBJ whole genome shotgun (WGS) entry which is preliminary data.</text>
</comment>
<dbReference type="GO" id="GO:0005737">
    <property type="term" value="C:cytoplasm"/>
    <property type="evidence" value="ECO:0007669"/>
    <property type="project" value="UniProtKB-SubCell"/>
</dbReference>
<organism evidence="6 7">
    <name type="scientific">Aristolochia fimbriata</name>
    <name type="common">White veined hardy Dutchman's pipe vine</name>
    <dbReference type="NCBI Taxonomy" id="158543"/>
    <lineage>
        <taxon>Eukaryota</taxon>
        <taxon>Viridiplantae</taxon>
        <taxon>Streptophyta</taxon>
        <taxon>Embryophyta</taxon>
        <taxon>Tracheophyta</taxon>
        <taxon>Spermatophyta</taxon>
        <taxon>Magnoliopsida</taxon>
        <taxon>Magnoliidae</taxon>
        <taxon>Piperales</taxon>
        <taxon>Aristolochiaceae</taxon>
        <taxon>Aristolochia</taxon>
    </lineage>
</organism>
<evidence type="ECO:0000313" key="7">
    <source>
        <dbReference type="Proteomes" id="UP000825729"/>
    </source>
</evidence>
<sequence>MERVTSLATQKALVIFSNSSCCMCHSIKQLFIGLGAYPMVYELDELPSGKELEKALVKFVGRKPPVPAVFIGGNFIGSNERVMALHLQGRLFQILRDAGAIFV</sequence>
<comment type="similarity">
    <text evidence="2">Belongs to the glutaredoxin family. CC-type subfamily.</text>
</comment>
<dbReference type="AlphaFoldDB" id="A0AAV7E4J4"/>
<evidence type="ECO:0000256" key="3">
    <source>
        <dbReference type="ARBA" id="ARBA00022490"/>
    </source>
</evidence>
<dbReference type="InterPro" id="IPR002109">
    <property type="entry name" value="Glutaredoxin"/>
</dbReference>
<dbReference type="Pfam" id="PF00462">
    <property type="entry name" value="Glutaredoxin"/>
    <property type="match status" value="1"/>
</dbReference>
<keyword evidence="7" id="KW-1185">Reference proteome</keyword>
<protein>
    <recommendedName>
        <fullName evidence="5">Glutaredoxin domain-containing protein</fullName>
    </recommendedName>
</protein>
<dbReference type="Proteomes" id="UP000825729">
    <property type="component" value="Unassembled WGS sequence"/>
</dbReference>
<evidence type="ECO:0000256" key="1">
    <source>
        <dbReference type="ARBA" id="ARBA00004496"/>
    </source>
</evidence>
<dbReference type="CDD" id="cd03419">
    <property type="entry name" value="GRX_GRXh_1_2_like"/>
    <property type="match status" value="1"/>
</dbReference>
<dbReference type="PROSITE" id="PS51354">
    <property type="entry name" value="GLUTAREDOXIN_2"/>
    <property type="match status" value="1"/>
</dbReference>
<evidence type="ECO:0000259" key="5">
    <source>
        <dbReference type="Pfam" id="PF00462"/>
    </source>
</evidence>
<dbReference type="EMBL" id="JAINDJ010000006">
    <property type="protein sequence ID" value="KAG9443767.1"/>
    <property type="molecule type" value="Genomic_DNA"/>
</dbReference>
<name>A0AAV7E4J4_ARIFI</name>
<keyword evidence="4" id="KW-0676">Redox-active center</keyword>
<gene>
    <name evidence="6" type="ORF">H6P81_015107</name>
</gene>
<dbReference type="InterPro" id="IPR036249">
    <property type="entry name" value="Thioredoxin-like_sf"/>
</dbReference>
<dbReference type="InterPro" id="IPR011905">
    <property type="entry name" value="GlrX-like_pln_2"/>
</dbReference>